<accession>A0A379GAM8</accession>
<dbReference type="Proteomes" id="UP000254235">
    <property type="component" value="Unassembled WGS sequence"/>
</dbReference>
<name>A0A379GAM8_9BACT</name>
<evidence type="ECO:0008006" key="3">
    <source>
        <dbReference type="Google" id="ProtNLM"/>
    </source>
</evidence>
<dbReference type="RefSeq" id="WP_115084283.1">
    <property type="nucleotide sequence ID" value="NZ_JABZTS010000048.1"/>
</dbReference>
<evidence type="ECO:0000313" key="1">
    <source>
        <dbReference type="EMBL" id="SUC37966.1"/>
    </source>
</evidence>
<dbReference type="AlphaFoldDB" id="A0A379GAM8"/>
<gene>
    <name evidence="1" type="ORF">NCTC13043_02465</name>
</gene>
<sequence>MLSKAIINYLKENNFYLEKEEKNYTKALLDLGINLNSDLAYFCLHTTEMSFKGRIGNIDNICWYLIYSTYAQRIESLQCFLGLPKEYIPLDSFETEGGFFYNRETGEVLELELGQKLIDFQNGKLQPQWQSFNSFLEWFFEL</sequence>
<evidence type="ECO:0000313" key="2">
    <source>
        <dbReference type="Proteomes" id="UP000254235"/>
    </source>
</evidence>
<organism evidence="1 2">
    <name type="scientific">Prevotella pallens</name>
    <dbReference type="NCBI Taxonomy" id="60133"/>
    <lineage>
        <taxon>Bacteria</taxon>
        <taxon>Pseudomonadati</taxon>
        <taxon>Bacteroidota</taxon>
        <taxon>Bacteroidia</taxon>
        <taxon>Bacteroidales</taxon>
        <taxon>Prevotellaceae</taxon>
        <taxon>Prevotella</taxon>
    </lineage>
</organism>
<reference evidence="1 2" key="1">
    <citation type="submission" date="2018-06" db="EMBL/GenBank/DDBJ databases">
        <authorList>
            <consortium name="Pathogen Informatics"/>
            <person name="Doyle S."/>
        </authorList>
    </citation>
    <scope>NUCLEOTIDE SEQUENCE [LARGE SCALE GENOMIC DNA]</scope>
    <source>
        <strain evidence="1 2">NCTC13043</strain>
    </source>
</reference>
<proteinExistence type="predicted"/>
<dbReference type="OrthoDB" id="2596110at2"/>
<protein>
    <recommendedName>
        <fullName evidence="3">SMI1 / KNR4 family</fullName>
    </recommendedName>
</protein>
<dbReference type="GeneID" id="78572059"/>
<dbReference type="EMBL" id="UGTP01000005">
    <property type="protein sequence ID" value="SUC37966.1"/>
    <property type="molecule type" value="Genomic_DNA"/>
</dbReference>